<comment type="caution">
    <text evidence="1">The sequence shown here is derived from an EMBL/GenBank/DDBJ whole genome shotgun (WGS) entry which is preliminary data.</text>
</comment>
<dbReference type="RefSeq" id="WP_150052673.1">
    <property type="nucleotide sequence ID" value="NZ_VWPC01000021.1"/>
</dbReference>
<dbReference type="Pfam" id="PF16868">
    <property type="entry name" value="NMT1_3"/>
    <property type="match status" value="1"/>
</dbReference>
<evidence type="ECO:0000313" key="2">
    <source>
        <dbReference type="Proteomes" id="UP000323924"/>
    </source>
</evidence>
<gene>
    <name evidence="1" type="ORF">F2A38_23480</name>
</gene>
<evidence type="ECO:0008006" key="3">
    <source>
        <dbReference type="Google" id="ProtNLM"/>
    </source>
</evidence>
<evidence type="ECO:0000313" key="1">
    <source>
        <dbReference type="EMBL" id="KAA5839813.1"/>
    </source>
</evidence>
<proteinExistence type="predicted"/>
<sequence>MFTIPGIDRGPKLGRKVDLTFQGDWGQANFHRICSWLCQEVVDRCTQDSRVSIVNGIGGADAALAIQQSKVDLAISTPVAFANMAVKGVGLFEGNAIPKLRALAALPQDDRMTFALDSKYGIHTFEQLRASKQALRIGIGQRDGLNFIGYAGYELMAAHGITDAWMAERGGCFVERERPEQTIHDASQGAVDGVVQEAIMTPWWQDYAKSRKLSFISFEPEIINRFERSHGWNAGTLKAGYFEGLDTDVGALDFSDFVLLVSEDMPDDLAYLITWCLCETKGAIERQFQHLPQNRTPLSYPMNPEKMARTIVPLHPAAERCYRDLGHI</sequence>
<reference evidence="1 2" key="1">
    <citation type="submission" date="2019-09" db="EMBL/GenBank/DDBJ databases">
        <authorList>
            <person name="Vacheron J."/>
            <person name="Dubost A."/>
            <person name="Prigent-Combaret C."/>
            <person name="Muller D."/>
        </authorList>
    </citation>
    <scope>NUCLEOTIDE SEQUENCE [LARGE SCALE GENOMIC DNA]</scope>
    <source>
        <strain evidence="1 2">JV497</strain>
    </source>
</reference>
<organism evidence="1 2">
    <name type="scientific">Pseudomonas chlororaphis</name>
    <dbReference type="NCBI Taxonomy" id="587753"/>
    <lineage>
        <taxon>Bacteria</taxon>
        <taxon>Pseudomonadati</taxon>
        <taxon>Pseudomonadota</taxon>
        <taxon>Gammaproteobacteria</taxon>
        <taxon>Pseudomonadales</taxon>
        <taxon>Pseudomonadaceae</taxon>
        <taxon>Pseudomonas</taxon>
    </lineage>
</organism>
<dbReference type="SUPFAM" id="SSF53850">
    <property type="entry name" value="Periplasmic binding protein-like II"/>
    <property type="match status" value="1"/>
</dbReference>
<protein>
    <recommendedName>
        <fullName evidence="3">SsuA/THI5-like domain-containing protein</fullName>
    </recommendedName>
</protein>
<dbReference type="InterPro" id="IPR011852">
    <property type="entry name" value="TRAP_TAXI"/>
</dbReference>
<dbReference type="AlphaFoldDB" id="A0AB34C251"/>
<name>A0AB34C251_9PSED</name>
<dbReference type="EMBL" id="VWPC01000021">
    <property type="protein sequence ID" value="KAA5839813.1"/>
    <property type="molecule type" value="Genomic_DNA"/>
</dbReference>
<dbReference type="Gene3D" id="3.40.190.10">
    <property type="entry name" value="Periplasmic binding protein-like II"/>
    <property type="match status" value="2"/>
</dbReference>
<dbReference type="Proteomes" id="UP000323924">
    <property type="component" value="Unassembled WGS sequence"/>
</dbReference>
<accession>A0AB34C251</accession>